<gene>
    <name evidence="1" type="ORF">GOODEAATRI_026732</name>
</gene>
<proteinExistence type="predicted"/>
<comment type="caution">
    <text evidence="1">The sequence shown here is derived from an EMBL/GenBank/DDBJ whole genome shotgun (WGS) entry which is preliminary data.</text>
</comment>
<evidence type="ECO:0000313" key="1">
    <source>
        <dbReference type="EMBL" id="MEQ2169591.1"/>
    </source>
</evidence>
<dbReference type="EMBL" id="JAHRIO010033348">
    <property type="protein sequence ID" value="MEQ2169591.1"/>
    <property type="molecule type" value="Genomic_DNA"/>
</dbReference>
<accession>A0ABV0NDV5</accession>
<name>A0ABV0NDV5_9TELE</name>
<reference evidence="1 2" key="1">
    <citation type="submission" date="2021-06" db="EMBL/GenBank/DDBJ databases">
        <authorList>
            <person name="Palmer J.M."/>
        </authorList>
    </citation>
    <scope>NUCLEOTIDE SEQUENCE [LARGE SCALE GENOMIC DNA]</scope>
    <source>
        <strain evidence="1 2">GA_2019</strain>
        <tissue evidence="1">Muscle</tissue>
    </source>
</reference>
<keyword evidence="2" id="KW-1185">Reference proteome</keyword>
<protein>
    <submittedName>
        <fullName evidence="1">Uncharacterized protein</fullName>
    </submittedName>
</protein>
<sequence>FWGTWFLSLSKKLSTPSTGRQSITCQHRNTQDRPQCTHTLTPKNILERSFILACILNIWGFLCV</sequence>
<evidence type="ECO:0000313" key="2">
    <source>
        <dbReference type="Proteomes" id="UP001476798"/>
    </source>
</evidence>
<dbReference type="Proteomes" id="UP001476798">
    <property type="component" value="Unassembled WGS sequence"/>
</dbReference>
<organism evidence="1 2">
    <name type="scientific">Goodea atripinnis</name>
    <dbReference type="NCBI Taxonomy" id="208336"/>
    <lineage>
        <taxon>Eukaryota</taxon>
        <taxon>Metazoa</taxon>
        <taxon>Chordata</taxon>
        <taxon>Craniata</taxon>
        <taxon>Vertebrata</taxon>
        <taxon>Euteleostomi</taxon>
        <taxon>Actinopterygii</taxon>
        <taxon>Neopterygii</taxon>
        <taxon>Teleostei</taxon>
        <taxon>Neoteleostei</taxon>
        <taxon>Acanthomorphata</taxon>
        <taxon>Ovalentaria</taxon>
        <taxon>Atherinomorphae</taxon>
        <taxon>Cyprinodontiformes</taxon>
        <taxon>Goodeidae</taxon>
        <taxon>Goodea</taxon>
    </lineage>
</organism>
<feature type="non-terminal residue" evidence="1">
    <location>
        <position position="1"/>
    </location>
</feature>